<sequence>MKDYCVQRGINFYLTLPRTSQLNGVSKRMVRTIIEKARTMISGASLDKVFWEEAVLTATYLINLTPTKALKQCSATAVPRHTSMPR</sequence>
<dbReference type="SUPFAM" id="SSF53098">
    <property type="entry name" value="Ribonuclease H-like"/>
    <property type="match status" value="1"/>
</dbReference>
<feature type="domain" description="Integrase catalytic" evidence="1">
    <location>
        <begin position="1"/>
        <end position="86"/>
    </location>
</feature>
<dbReference type="PANTHER" id="PTHR42648:SF28">
    <property type="entry name" value="TRANSPOSON-ENCODED PROTEIN WITH RIBONUCLEASE H-LIKE AND RETROVIRUS ZINC FINGER-LIKE DOMAINS"/>
    <property type="match status" value="1"/>
</dbReference>
<dbReference type="STRING" id="597456.A0A0L7QN80"/>
<dbReference type="Proteomes" id="UP000053825">
    <property type="component" value="Unassembled WGS sequence"/>
</dbReference>
<dbReference type="GO" id="GO:0003676">
    <property type="term" value="F:nucleic acid binding"/>
    <property type="evidence" value="ECO:0007669"/>
    <property type="project" value="InterPro"/>
</dbReference>
<dbReference type="PANTHER" id="PTHR42648">
    <property type="entry name" value="TRANSPOSASE, PUTATIVE-RELATED"/>
    <property type="match status" value="1"/>
</dbReference>
<dbReference type="PROSITE" id="PS50994">
    <property type="entry name" value="INTEGRASE"/>
    <property type="match status" value="1"/>
</dbReference>
<evidence type="ECO:0000259" key="1">
    <source>
        <dbReference type="PROSITE" id="PS50994"/>
    </source>
</evidence>
<dbReference type="GO" id="GO:0015074">
    <property type="term" value="P:DNA integration"/>
    <property type="evidence" value="ECO:0007669"/>
    <property type="project" value="InterPro"/>
</dbReference>
<evidence type="ECO:0000313" key="2">
    <source>
        <dbReference type="EMBL" id="KOC60085.1"/>
    </source>
</evidence>
<dbReference type="InterPro" id="IPR001584">
    <property type="entry name" value="Integrase_cat-core"/>
</dbReference>
<keyword evidence="3" id="KW-1185">Reference proteome</keyword>
<proteinExistence type="predicted"/>
<dbReference type="InterPro" id="IPR039537">
    <property type="entry name" value="Retrotran_Ty1/copia-like"/>
</dbReference>
<accession>A0A0L7QN80</accession>
<dbReference type="AlphaFoldDB" id="A0A0L7QN80"/>
<dbReference type="Gene3D" id="3.30.420.10">
    <property type="entry name" value="Ribonuclease H-like superfamily/Ribonuclease H"/>
    <property type="match status" value="1"/>
</dbReference>
<name>A0A0L7QN80_9HYME</name>
<dbReference type="InterPro" id="IPR012337">
    <property type="entry name" value="RNaseH-like_sf"/>
</dbReference>
<protein>
    <submittedName>
        <fullName evidence="2">Copia protein</fullName>
    </submittedName>
</protein>
<dbReference type="InterPro" id="IPR036397">
    <property type="entry name" value="RNaseH_sf"/>
</dbReference>
<organism evidence="2 3">
    <name type="scientific">Habropoda laboriosa</name>
    <dbReference type="NCBI Taxonomy" id="597456"/>
    <lineage>
        <taxon>Eukaryota</taxon>
        <taxon>Metazoa</taxon>
        <taxon>Ecdysozoa</taxon>
        <taxon>Arthropoda</taxon>
        <taxon>Hexapoda</taxon>
        <taxon>Insecta</taxon>
        <taxon>Pterygota</taxon>
        <taxon>Neoptera</taxon>
        <taxon>Endopterygota</taxon>
        <taxon>Hymenoptera</taxon>
        <taxon>Apocrita</taxon>
        <taxon>Aculeata</taxon>
        <taxon>Apoidea</taxon>
        <taxon>Anthophila</taxon>
        <taxon>Apidae</taxon>
        <taxon>Habropoda</taxon>
    </lineage>
</organism>
<evidence type="ECO:0000313" key="3">
    <source>
        <dbReference type="Proteomes" id="UP000053825"/>
    </source>
</evidence>
<gene>
    <name evidence="2" type="ORF">WH47_09456</name>
</gene>
<reference evidence="2 3" key="1">
    <citation type="submission" date="2015-07" db="EMBL/GenBank/DDBJ databases">
        <title>The genome of Habropoda laboriosa.</title>
        <authorList>
            <person name="Pan H."/>
            <person name="Kapheim K."/>
        </authorList>
    </citation>
    <scope>NUCLEOTIDE SEQUENCE [LARGE SCALE GENOMIC DNA]</scope>
    <source>
        <strain evidence="2">0110345459</strain>
    </source>
</reference>
<dbReference type="EMBL" id="KQ414857">
    <property type="protein sequence ID" value="KOC60085.1"/>
    <property type="molecule type" value="Genomic_DNA"/>
</dbReference>